<proteinExistence type="predicted"/>
<accession>A0ABU0UDX4</accession>
<name>A0ABU0UDX4_9HYPH</name>
<evidence type="ECO:0000313" key="1">
    <source>
        <dbReference type="EMBL" id="MDQ1183145.1"/>
    </source>
</evidence>
<reference evidence="1 2" key="1">
    <citation type="submission" date="2023-07" db="EMBL/GenBank/DDBJ databases">
        <title>Functional and genomic diversity of the sorghum phyllosphere microbiome.</title>
        <authorList>
            <person name="Shade A."/>
        </authorList>
    </citation>
    <scope>NUCLEOTIDE SEQUENCE [LARGE SCALE GENOMIC DNA]</scope>
    <source>
        <strain evidence="1 2">SORGH_AS_1126</strain>
    </source>
</reference>
<evidence type="ECO:0000313" key="2">
    <source>
        <dbReference type="Proteomes" id="UP001224781"/>
    </source>
</evidence>
<dbReference type="RefSeq" id="WP_306927882.1">
    <property type="nucleotide sequence ID" value="NZ_JAUTBL010000001.1"/>
</dbReference>
<sequence length="126" mass="14031">MAKRVLSEAQKATLERKKFRPGQTGNANGRPAMPVILKTRFEDFAEEGADILFDLIRNSKNDMVKIKGIEMIAAYIMPKAAQRVEVDVQVTHMADIQADAARARKALEAQIIDAEVIEVQPDRPSL</sequence>
<protein>
    <recommendedName>
        <fullName evidence="3">DUF5681 domain-containing protein</fullName>
    </recommendedName>
</protein>
<keyword evidence="2" id="KW-1185">Reference proteome</keyword>
<dbReference type="Proteomes" id="UP001224781">
    <property type="component" value="Unassembled WGS sequence"/>
</dbReference>
<dbReference type="EMBL" id="JAUTBL010000001">
    <property type="protein sequence ID" value="MDQ1183145.1"/>
    <property type="molecule type" value="Genomic_DNA"/>
</dbReference>
<comment type="caution">
    <text evidence="1">The sequence shown here is derived from an EMBL/GenBank/DDBJ whole genome shotgun (WGS) entry which is preliminary data.</text>
</comment>
<gene>
    <name evidence="1" type="ORF">QE408_000267</name>
</gene>
<organism evidence="1 2">
    <name type="scientific">Agrobacterium larrymoorei</name>
    <dbReference type="NCBI Taxonomy" id="160699"/>
    <lineage>
        <taxon>Bacteria</taxon>
        <taxon>Pseudomonadati</taxon>
        <taxon>Pseudomonadota</taxon>
        <taxon>Alphaproteobacteria</taxon>
        <taxon>Hyphomicrobiales</taxon>
        <taxon>Rhizobiaceae</taxon>
        <taxon>Rhizobium/Agrobacterium group</taxon>
        <taxon>Agrobacterium</taxon>
    </lineage>
</organism>
<evidence type="ECO:0008006" key="3">
    <source>
        <dbReference type="Google" id="ProtNLM"/>
    </source>
</evidence>